<evidence type="ECO:0000313" key="2">
    <source>
        <dbReference type="EMBL" id="ADI16500.1"/>
    </source>
</evidence>
<proteinExistence type="predicted"/>
<dbReference type="EMBL" id="GU474839">
    <property type="protein sequence ID" value="ADI16500.1"/>
    <property type="molecule type" value="Genomic_DNA"/>
</dbReference>
<dbReference type="InterPro" id="IPR036452">
    <property type="entry name" value="Ribo_hydro-like"/>
</dbReference>
<dbReference type="Gene3D" id="3.90.245.10">
    <property type="entry name" value="Ribonucleoside hydrolase-like"/>
    <property type="match status" value="1"/>
</dbReference>
<reference evidence="2" key="1">
    <citation type="journal article" date="2011" name="Environ. Microbiol.">
        <title>Time-series analyses of Monterey Bay coastal microbial picoplankton using a 'genome proxy' microarray.</title>
        <authorList>
            <person name="Rich V.I."/>
            <person name="Pham V.D."/>
            <person name="Eppley J."/>
            <person name="Shi Y."/>
            <person name="DeLong E.F."/>
        </authorList>
    </citation>
    <scope>NUCLEOTIDE SEQUENCE</scope>
</reference>
<dbReference type="Pfam" id="PF07632">
    <property type="entry name" value="Sde182_NH-like"/>
    <property type="match status" value="1"/>
</dbReference>
<protein>
    <recommendedName>
        <fullName evidence="1">Cellulose-binding Sde182 nucleoside hydrolase-like domain-containing protein</fullName>
    </recommendedName>
</protein>
<accession>E0XQ09</accession>
<sequence>MTITYRVHISTDLGGDPDDIQSLYRLIHYSDVLRVEGITSCTGPGSTPSVELIEHWIKRVDVGHLRQNGYPELMSESDLLGVLRQGPETPGIPSAARRTPGSDLIIENAMRESDEPLWVLVWGSITELAQALHDEPAIASRIRVNYIGSSNTTNDPEARGWAYKFMSSQFPELWWIEDGLMPRLTHDTFRGMYEGGDQSGEWNARYFVIENIYGRGSTHSGLFEEKCGDAFPWAARFGGGNEVLKEGDSPTMMHLLGPVFGGVGDIDDPSVPGWGGEFRRSQPERFPNYWTDLDKDAVTCQATINRWRIPILKHWKERWARYDR</sequence>
<dbReference type="AlphaFoldDB" id="E0XQ09"/>
<dbReference type="InterPro" id="IPR011483">
    <property type="entry name" value="Sde182_NH-like"/>
</dbReference>
<evidence type="ECO:0000259" key="1">
    <source>
        <dbReference type="Pfam" id="PF07632"/>
    </source>
</evidence>
<organism evidence="2">
    <name type="scientific">uncultured bacterium HF4000_05M23</name>
    <dbReference type="NCBI Taxonomy" id="542534"/>
    <lineage>
        <taxon>Bacteria</taxon>
        <taxon>environmental samples</taxon>
    </lineage>
</organism>
<dbReference type="GO" id="GO:0016799">
    <property type="term" value="F:hydrolase activity, hydrolyzing N-glycosyl compounds"/>
    <property type="evidence" value="ECO:0007669"/>
    <property type="project" value="InterPro"/>
</dbReference>
<name>E0XQ09_9BACT</name>
<feature type="domain" description="Cellulose-binding Sde182 nucleoside hydrolase-like" evidence="1">
    <location>
        <begin position="6"/>
        <end position="278"/>
    </location>
</feature>
<dbReference type="SUPFAM" id="SSF53590">
    <property type="entry name" value="Nucleoside hydrolase"/>
    <property type="match status" value="1"/>
</dbReference>